<dbReference type="CDD" id="cd00156">
    <property type="entry name" value="REC"/>
    <property type="match status" value="1"/>
</dbReference>
<dbReference type="SUPFAM" id="SSF52172">
    <property type="entry name" value="CheY-like"/>
    <property type="match status" value="1"/>
</dbReference>
<dbReference type="HOGENOM" id="CLU_2002407_0_0_0"/>
<feature type="modified residue" description="4-aspartylphosphate" evidence="2">
    <location>
        <position position="52"/>
    </location>
</feature>
<dbReference type="InterPro" id="IPR011006">
    <property type="entry name" value="CheY-like_superfamily"/>
</dbReference>
<dbReference type="InParanoid" id="Q01R29"/>
<feature type="domain" description="Response regulatory" evidence="3">
    <location>
        <begin position="3"/>
        <end position="123"/>
    </location>
</feature>
<dbReference type="AlphaFoldDB" id="Q01R29"/>
<dbReference type="InterPro" id="IPR050595">
    <property type="entry name" value="Bact_response_regulator"/>
</dbReference>
<keyword evidence="1 2" id="KW-0597">Phosphoprotein</keyword>
<reference evidence="4" key="1">
    <citation type="submission" date="2006-10" db="EMBL/GenBank/DDBJ databases">
        <title>Complete sequence of Solibacter usitatus Ellin6076.</title>
        <authorList>
            <consortium name="US DOE Joint Genome Institute"/>
            <person name="Copeland A."/>
            <person name="Lucas S."/>
            <person name="Lapidus A."/>
            <person name="Barry K."/>
            <person name="Detter J.C."/>
            <person name="Glavina del Rio T."/>
            <person name="Hammon N."/>
            <person name="Israni S."/>
            <person name="Dalin E."/>
            <person name="Tice H."/>
            <person name="Pitluck S."/>
            <person name="Thompson L.S."/>
            <person name="Brettin T."/>
            <person name="Bruce D."/>
            <person name="Han C."/>
            <person name="Tapia R."/>
            <person name="Gilna P."/>
            <person name="Schmutz J."/>
            <person name="Larimer F."/>
            <person name="Land M."/>
            <person name="Hauser L."/>
            <person name="Kyrpides N."/>
            <person name="Mikhailova N."/>
            <person name="Janssen P.H."/>
            <person name="Kuske C.R."/>
            <person name="Richardson P."/>
        </authorList>
    </citation>
    <scope>NUCLEOTIDE SEQUENCE</scope>
    <source>
        <strain evidence="4">Ellin6076</strain>
    </source>
</reference>
<dbReference type="GO" id="GO:0000160">
    <property type="term" value="P:phosphorelay signal transduction system"/>
    <property type="evidence" value="ECO:0007669"/>
    <property type="project" value="InterPro"/>
</dbReference>
<evidence type="ECO:0000256" key="1">
    <source>
        <dbReference type="ARBA" id="ARBA00022553"/>
    </source>
</evidence>
<organism evidence="4">
    <name type="scientific">Solibacter usitatus (strain Ellin6076)</name>
    <dbReference type="NCBI Taxonomy" id="234267"/>
    <lineage>
        <taxon>Bacteria</taxon>
        <taxon>Pseudomonadati</taxon>
        <taxon>Acidobacteriota</taxon>
        <taxon>Terriglobia</taxon>
        <taxon>Bryobacterales</taxon>
        <taxon>Solibacteraceae</taxon>
        <taxon>Candidatus Solibacter</taxon>
    </lineage>
</organism>
<evidence type="ECO:0000259" key="3">
    <source>
        <dbReference type="PROSITE" id="PS50110"/>
    </source>
</evidence>
<dbReference type="PANTHER" id="PTHR44591:SF3">
    <property type="entry name" value="RESPONSE REGULATORY DOMAIN-CONTAINING PROTEIN"/>
    <property type="match status" value="1"/>
</dbReference>
<dbReference type="STRING" id="234267.Acid_6978"/>
<name>Q01R29_SOLUE</name>
<proteinExistence type="predicted"/>
<evidence type="ECO:0000313" key="4">
    <source>
        <dbReference type="EMBL" id="ABJ87891.1"/>
    </source>
</evidence>
<dbReference type="EMBL" id="CP000473">
    <property type="protein sequence ID" value="ABJ87891.1"/>
    <property type="molecule type" value="Genomic_DNA"/>
</dbReference>
<dbReference type="eggNOG" id="COG0745">
    <property type="taxonomic scope" value="Bacteria"/>
</dbReference>
<protein>
    <submittedName>
        <fullName evidence="4">Response regulator receiver protein</fullName>
    </submittedName>
</protein>
<dbReference type="Gene3D" id="3.40.50.2300">
    <property type="match status" value="1"/>
</dbReference>
<evidence type="ECO:0000256" key="2">
    <source>
        <dbReference type="PROSITE-ProRule" id="PRU00169"/>
    </source>
</evidence>
<dbReference type="OrthoDB" id="122501at2"/>
<dbReference type="KEGG" id="sus:Acid_6978"/>
<gene>
    <name evidence="4" type="ordered locus">Acid_6978</name>
</gene>
<sequence length="124" mass="13809">MSRILIADDDVIQLDLRKMVLEIAGHHVDVAVSAIGVIRHIESERADLVIMDLRFPNAIGEPDASEGMALIRRIRELGCVTPVIVLSGWPEELYGKPEEQMVSRILMKPVMTLTLLEAIREVVA</sequence>
<dbReference type="PANTHER" id="PTHR44591">
    <property type="entry name" value="STRESS RESPONSE REGULATOR PROTEIN 1"/>
    <property type="match status" value="1"/>
</dbReference>
<dbReference type="InterPro" id="IPR001789">
    <property type="entry name" value="Sig_transdc_resp-reg_receiver"/>
</dbReference>
<dbReference type="PROSITE" id="PS50110">
    <property type="entry name" value="RESPONSE_REGULATORY"/>
    <property type="match status" value="1"/>
</dbReference>
<dbReference type="Pfam" id="PF00072">
    <property type="entry name" value="Response_reg"/>
    <property type="match status" value="1"/>
</dbReference>
<accession>Q01R29</accession>
<dbReference type="SMART" id="SM00448">
    <property type="entry name" value="REC"/>
    <property type="match status" value="1"/>
</dbReference>